<reference evidence="1 2" key="1">
    <citation type="submission" date="2016-03" db="EMBL/GenBank/DDBJ databases">
        <title>Whole genome sequencing of Grifola frondosa 9006-11.</title>
        <authorList>
            <person name="Min B."/>
            <person name="Park H."/>
            <person name="Kim J.-G."/>
            <person name="Cho H."/>
            <person name="Oh Y.-L."/>
            <person name="Kong W.-S."/>
            <person name="Choi I.-G."/>
        </authorList>
    </citation>
    <scope>NUCLEOTIDE SEQUENCE [LARGE SCALE GENOMIC DNA]</scope>
    <source>
        <strain evidence="1 2">9006-11</strain>
    </source>
</reference>
<comment type="caution">
    <text evidence="1">The sequence shown here is derived from an EMBL/GenBank/DDBJ whole genome shotgun (WGS) entry which is preliminary data.</text>
</comment>
<organism evidence="1 2">
    <name type="scientific">Grifola frondosa</name>
    <name type="common">Maitake</name>
    <name type="synonym">Polyporus frondosus</name>
    <dbReference type="NCBI Taxonomy" id="5627"/>
    <lineage>
        <taxon>Eukaryota</taxon>
        <taxon>Fungi</taxon>
        <taxon>Dikarya</taxon>
        <taxon>Basidiomycota</taxon>
        <taxon>Agaricomycotina</taxon>
        <taxon>Agaricomycetes</taxon>
        <taxon>Polyporales</taxon>
        <taxon>Grifolaceae</taxon>
        <taxon>Grifola</taxon>
    </lineage>
</organism>
<name>A0A1C7M0Y3_GRIFR</name>
<accession>A0A1C7M0Y3</accession>
<evidence type="ECO:0000313" key="2">
    <source>
        <dbReference type="Proteomes" id="UP000092993"/>
    </source>
</evidence>
<dbReference type="EMBL" id="LUGG01000013">
    <property type="protein sequence ID" value="OBZ70562.1"/>
    <property type="molecule type" value="Genomic_DNA"/>
</dbReference>
<proteinExistence type="predicted"/>
<gene>
    <name evidence="1" type="ORF">A0H81_09424</name>
</gene>
<dbReference type="Proteomes" id="UP000092993">
    <property type="component" value="Unassembled WGS sequence"/>
</dbReference>
<dbReference type="AlphaFoldDB" id="A0A1C7M0Y3"/>
<protein>
    <submittedName>
        <fullName evidence="1">Uncharacterized protein</fullName>
    </submittedName>
</protein>
<evidence type="ECO:0000313" key="1">
    <source>
        <dbReference type="EMBL" id="OBZ70562.1"/>
    </source>
</evidence>
<sequence length="143" mass="16592">MAEPTFCPTVRFLADAQFAVIQDDKDSIINQGADWMSARVFIIQHHPLNRYELSVLADGDHRDLFRGHIQMEWRFVCDAFTQTIAWYPLGFSAHFQLTFHCFLNFSGFMKTFIDGMVFNEMKNYMIGYVFPTRMSRPGSSTAI</sequence>
<keyword evidence="2" id="KW-1185">Reference proteome</keyword>